<evidence type="ECO:0000256" key="1">
    <source>
        <dbReference type="SAM" id="Phobius"/>
    </source>
</evidence>
<name>A0AAV1J314_9NEOP</name>
<comment type="caution">
    <text evidence="2">The sequence shown here is derived from an EMBL/GenBank/DDBJ whole genome shotgun (WGS) entry which is preliminary data.</text>
</comment>
<dbReference type="AlphaFoldDB" id="A0AAV1J314"/>
<proteinExistence type="predicted"/>
<feature type="transmembrane region" description="Helical" evidence="1">
    <location>
        <begin position="60"/>
        <end position="78"/>
    </location>
</feature>
<accession>A0AAV1J314</accession>
<dbReference type="EMBL" id="CAVLEF010000004">
    <property type="protein sequence ID" value="CAK1542926.1"/>
    <property type="molecule type" value="Genomic_DNA"/>
</dbReference>
<reference evidence="2 3" key="1">
    <citation type="submission" date="2023-11" db="EMBL/GenBank/DDBJ databases">
        <authorList>
            <person name="Okamura Y."/>
        </authorList>
    </citation>
    <scope>NUCLEOTIDE SEQUENCE [LARGE SCALE GENOMIC DNA]</scope>
</reference>
<organism evidence="2 3">
    <name type="scientific">Leptosia nina</name>
    <dbReference type="NCBI Taxonomy" id="320188"/>
    <lineage>
        <taxon>Eukaryota</taxon>
        <taxon>Metazoa</taxon>
        <taxon>Ecdysozoa</taxon>
        <taxon>Arthropoda</taxon>
        <taxon>Hexapoda</taxon>
        <taxon>Insecta</taxon>
        <taxon>Pterygota</taxon>
        <taxon>Neoptera</taxon>
        <taxon>Endopterygota</taxon>
        <taxon>Lepidoptera</taxon>
        <taxon>Glossata</taxon>
        <taxon>Ditrysia</taxon>
        <taxon>Papilionoidea</taxon>
        <taxon>Pieridae</taxon>
        <taxon>Pierinae</taxon>
        <taxon>Leptosia</taxon>
    </lineage>
</organism>
<keyword evidence="1" id="KW-1133">Transmembrane helix</keyword>
<feature type="transmembrane region" description="Helical" evidence="1">
    <location>
        <begin position="90"/>
        <end position="108"/>
    </location>
</feature>
<gene>
    <name evidence="2" type="ORF">LNINA_LOCUS2772</name>
</gene>
<sequence length="186" mass="21333">MIDIPSCGRCCFCLPLRRGVITFGYINIVWSALMIAVISPDDHHRPLITFYGTIQEYSRTLGIVCRAIDILMSLILVFGGHMKRPLCLKIFFYYTSSTLLAVFVMQIVEMSTTDMLFMEYIEFAMFIFSAFIHIYILLQVRSLIKKLEFATSSDGYENQMQQIGTTDLKFKSNTESLSVDIETLPE</sequence>
<feature type="transmembrane region" description="Helical" evidence="1">
    <location>
        <begin position="20"/>
        <end position="40"/>
    </location>
</feature>
<evidence type="ECO:0000313" key="3">
    <source>
        <dbReference type="Proteomes" id="UP001497472"/>
    </source>
</evidence>
<keyword evidence="1" id="KW-0472">Membrane</keyword>
<dbReference type="Proteomes" id="UP001497472">
    <property type="component" value="Unassembled WGS sequence"/>
</dbReference>
<keyword evidence="1" id="KW-0812">Transmembrane</keyword>
<keyword evidence="3" id="KW-1185">Reference proteome</keyword>
<evidence type="ECO:0000313" key="2">
    <source>
        <dbReference type="EMBL" id="CAK1542926.1"/>
    </source>
</evidence>
<protein>
    <submittedName>
        <fullName evidence="2">Uncharacterized protein</fullName>
    </submittedName>
</protein>
<feature type="transmembrane region" description="Helical" evidence="1">
    <location>
        <begin position="120"/>
        <end position="138"/>
    </location>
</feature>